<evidence type="ECO:0000313" key="1">
    <source>
        <dbReference type="EMBL" id="WWM68298.1"/>
    </source>
</evidence>
<dbReference type="Proteomes" id="UP001372714">
    <property type="component" value="Chromosome"/>
</dbReference>
<proteinExistence type="predicted"/>
<accession>A0ABZ2FX64</accession>
<organism evidence="1 2">
    <name type="scientific">Pseudomonas benzopyrenica</name>
    <dbReference type="NCBI Taxonomy" id="2993566"/>
    <lineage>
        <taxon>Bacteria</taxon>
        <taxon>Pseudomonadati</taxon>
        <taxon>Pseudomonadota</taxon>
        <taxon>Gammaproteobacteria</taxon>
        <taxon>Pseudomonadales</taxon>
        <taxon>Pseudomonadaceae</taxon>
        <taxon>Pseudomonas</taxon>
    </lineage>
</organism>
<name>A0ABZ2FX64_9PSED</name>
<gene>
    <name evidence="1" type="ORF">V6W80_08480</name>
</gene>
<protein>
    <submittedName>
        <fullName evidence="1">Uncharacterized protein</fullName>
    </submittedName>
</protein>
<sequence length="94" mass="10353">MSGLDSDFNEALHYAIRNCPARTPEQRAAIDHAEKVIRQGPAALSPLERKTLVLELGFWLDRYQRLQEFSGQRLIGAAAEPSCSLASQVKGKAS</sequence>
<dbReference type="EMBL" id="CP145723">
    <property type="protein sequence ID" value="WWM68298.1"/>
    <property type="molecule type" value="Genomic_DNA"/>
</dbReference>
<reference evidence="1 2" key="1">
    <citation type="submission" date="2024-02" db="EMBL/GenBank/DDBJ databases">
        <title>The whole genome sequence of Pseudomonas benzopyrenica MLY92.</title>
        <authorList>
            <person name="Liu Y."/>
        </authorList>
    </citation>
    <scope>NUCLEOTIDE SEQUENCE [LARGE SCALE GENOMIC DNA]</scope>
    <source>
        <strain evidence="1 2">MLY92</strain>
    </source>
</reference>
<dbReference type="RefSeq" id="WP_160923046.1">
    <property type="nucleotide sequence ID" value="NZ_CP145723.1"/>
</dbReference>
<keyword evidence="2" id="KW-1185">Reference proteome</keyword>
<evidence type="ECO:0000313" key="2">
    <source>
        <dbReference type="Proteomes" id="UP001372714"/>
    </source>
</evidence>